<proteinExistence type="predicted"/>
<sequence>MCQTLASQLRGGAAGHFGPNHVLRDSLPAQLDEIDTLVDPFALSQYEEPLSIMEYPLENETDPRRLAREVIRTMMGIIQAIQLQLRSGTVQGK</sequence>
<protein>
    <submittedName>
        <fullName evidence="1">9415_t:CDS:1</fullName>
    </submittedName>
</protein>
<gene>
    <name evidence="1" type="ORF">ACOLOM_LOCUS12775</name>
</gene>
<comment type="caution">
    <text evidence="1">The sequence shown here is derived from an EMBL/GenBank/DDBJ whole genome shotgun (WGS) entry which is preliminary data.</text>
</comment>
<dbReference type="Proteomes" id="UP000789525">
    <property type="component" value="Unassembled WGS sequence"/>
</dbReference>
<name>A0ACA9QH67_9GLOM</name>
<evidence type="ECO:0000313" key="2">
    <source>
        <dbReference type="Proteomes" id="UP000789525"/>
    </source>
</evidence>
<organism evidence="1 2">
    <name type="scientific">Acaulospora colombiana</name>
    <dbReference type="NCBI Taxonomy" id="27376"/>
    <lineage>
        <taxon>Eukaryota</taxon>
        <taxon>Fungi</taxon>
        <taxon>Fungi incertae sedis</taxon>
        <taxon>Mucoromycota</taxon>
        <taxon>Glomeromycotina</taxon>
        <taxon>Glomeromycetes</taxon>
        <taxon>Diversisporales</taxon>
        <taxon>Acaulosporaceae</taxon>
        <taxon>Acaulospora</taxon>
    </lineage>
</organism>
<keyword evidence="2" id="KW-1185">Reference proteome</keyword>
<feature type="non-terminal residue" evidence="1">
    <location>
        <position position="93"/>
    </location>
</feature>
<dbReference type="EMBL" id="CAJVPT010054007">
    <property type="protein sequence ID" value="CAG8752575.1"/>
    <property type="molecule type" value="Genomic_DNA"/>
</dbReference>
<evidence type="ECO:0000313" key="1">
    <source>
        <dbReference type="EMBL" id="CAG8752575.1"/>
    </source>
</evidence>
<reference evidence="1" key="1">
    <citation type="submission" date="2021-06" db="EMBL/GenBank/DDBJ databases">
        <authorList>
            <person name="Kallberg Y."/>
            <person name="Tangrot J."/>
            <person name="Rosling A."/>
        </authorList>
    </citation>
    <scope>NUCLEOTIDE SEQUENCE</scope>
    <source>
        <strain evidence="1">CL356</strain>
    </source>
</reference>
<accession>A0ACA9QH67</accession>